<dbReference type="InterPro" id="IPR050087">
    <property type="entry name" value="AON_synthase_class-II"/>
</dbReference>
<gene>
    <name evidence="8" type="ORF">Rhopal_006743-T1</name>
</gene>
<dbReference type="Proteomes" id="UP001342314">
    <property type="component" value="Unassembled WGS sequence"/>
</dbReference>
<evidence type="ECO:0000259" key="7">
    <source>
        <dbReference type="Pfam" id="PF00155"/>
    </source>
</evidence>
<evidence type="ECO:0000256" key="1">
    <source>
        <dbReference type="ARBA" id="ARBA00001933"/>
    </source>
</evidence>
<dbReference type="GO" id="GO:0030170">
    <property type="term" value="F:pyridoxal phosphate binding"/>
    <property type="evidence" value="ECO:0007669"/>
    <property type="project" value="InterPro"/>
</dbReference>
<accession>A0AAV5GW10</accession>
<dbReference type="PANTHER" id="PTHR13693:SF77">
    <property type="entry name" value="8-AMINO-7-OXONONANOATE SYNTHASE"/>
    <property type="match status" value="1"/>
</dbReference>
<evidence type="ECO:0000313" key="8">
    <source>
        <dbReference type="EMBL" id="GJN93686.1"/>
    </source>
</evidence>
<evidence type="ECO:0000313" key="9">
    <source>
        <dbReference type="Proteomes" id="UP001342314"/>
    </source>
</evidence>
<sequence length="386" mass="41982">MLRALDPAPPASTTLVDFSSNDYISFGQSPKLRKKLADAIEAPATSLYGPPSSRLLDGNSPLHASLEHRLAAFFQGPSALLFNSGFDANAGLWACLPGPDDWIVYDELVHASIHDGMRASRVPKERRRAFKHNSLRVLETTLQSIIEQDEGVRLGERSVWVGVETLYSMDGDLAPLREMAELVERVLPAGNGHLVVDEAHSTGLYGPSGRGLTCALGLANRVTVRVHTFGKAMACSGAVVLASPLIRDYLINYARPLIYSTAMTYMSALAIQKSLEMLEEGESEPSRMSTAPPSTSPIIPLLTSSPRPLAGFLRERGFLVRPITYPTVPRGEERVRICLHAGNTQEEVEGLCEAVKEWIKREERAVSGSSGQSRAPFPAEPVLAKL</sequence>
<dbReference type="InterPro" id="IPR015422">
    <property type="entry name" value="PyrdxlP-dep_Trfase_small"/>
</dbReference>
<evidence type="ECO:0000256" key="3">
    <source>
        <dbReference type="ARBA" id="ARBA00022679"/>
    </source>
</evidence>
<protein>
    <recommendedName>
        <fullName evidence="7">Aminotransferase class I/classII large domain-containing protein</fullName>
    </recommendedName>
</protein>
<organism evidence="8 9">
    <name type="scientific">Rhodotorula paludigena</name>
    <dbReference type="NCBI Taxonomy" id="86838"/>
    <lineage>
        <taxon>Eukaryota</taxon>
        <taxon>Fungi</taxon>
        <taxon>Dikarya</taxon>
        <taxon>Basidiomycota</taxon>
        <taxon>Pucciniomycotina</taxon>
        <taxon>Microbotryomycetes</taxon>
        <taxon>Sporidiobolales</taxon>
        <taxon>Sporidiobolaceae</taxon>
        <taxon>Rhodotorula</taxon>
    </lineage>
</organism>
<keyword evidence="9" id="KW-1185">Reference proteome</keyword>
<dbReference type="AlphaFoldDB" id="A0AAV5GW10"/>
<feature type="domain" description="Aminotransferase class I/classII large" evidence="7">
    <location>
        <begin position="312"/>
        <end position="355"/>
    </location>
</feature>
<dbReference type="EMBL" id="BQKY01000014">
    <property type="protein sequence ID" value="GJN93686.1"/>
    <property type="molecule type" value="Genomic_DNA"/>
</dbReference>
<dbReference type="GO" id="GO:0016740">
    <property type="term" value="F:transferase activity"/>
    <property type="evidence" value="ECO:0007669"/>
    <property type="project" value="UniProtKB-KW"/>
</dbReference>
<evidence type="ECO:0000256" key="6">
    <source>
        <dbReference type="SAM" id="MobiDB-lite"/>
    </source>
</evidence>
<dbReference type="InterPro" id="IPR015424">
    <property type="entry name" value="PyrdxlP-dep_Trfase"/>
</dbReference>
<dbReference type="Gene3D" id="3.40.640.10">
    <property type="entry name" value="Type I PLP-dependent aspartate aminotransferase-like (Major domain)"/>
    <property type="match status" value="1"/>
</dbReference>
<comment type="cofactor">
    <cofactor evidence="1 5">
        <name>pyridoxal 5'-phosphate</name>
        <dbReference type="ChEBI" id="CHEBI:597326"/>
    </cofactor>
</comment>
<evidence type="ECO:0000256" key="2">
    <source>
        <dbReference type="ARBA" id="ARBA00010008"/>
    </source>
</evidence>
<dbReference type="GO" id="GO:0009102">
    <property type="term" value="P:biotin biosynthetic process"/>
    <property type="evidence" value="ECO:0007669"/>
    <property type="project" value="TreeGrafter"/>
</dbReference>
<dbReference type="Pfam" id="PF00155">
    <property type="entry name" value="Aminotran_1_2"/>
    <property type="match status" value="2"/>
</dbReference>
<evidence type="ECO:0000256" key="4">
    <source>
        <dbReference type="ARBA" id="ARBA00022898"/>
    </source>
</evidence>
<dbReference type="PANTHER" id="PTHR13693">
    <property type="entry name" value="CLASS II AMINOTRANSFERASE/8-AMINO-7-OXONONANOATE SYNTHASE"/>
    <property type="match status" value="1"/>
</dbReference>
<feature type="region of interest" description="Disordered" evidence="6">
    <location>
        <begin position="280"/>
        <end position="300"/>
    </location>
</feature>
<dbReference type="Gene3D" id="3.90.1150.10">
    <property type="entry name" value="Aspartate Aminotransferase, domain 1"/>
    <property type="match status" value="1"/>
</dbReference>
<keyword evidence="3" id="KW-0808">Transferase</keyword>
<comment type="caution">
    <text evidence="8">The sequence shown here is derived from an EMBL/GenBank/DDBJ whole genome shotgun (WGS) entry which is preliminary data.</text>
</comment>
<feature type="domain" description="Aminotransferase class I/classII large" evidence="7">
    <location>
        <begin position="14"/>
        <end position="287"/>
    </location>
</feature>
<dbReference type="InterPro" id="IPR015421">
    <property type="entry name" value="PyrdxlP-dep_Trfase_major"/>
</dbReference>
<name>A0AAV5GW10_9BASI</name>
<feature type="compositionally biased region" description="Low complexity" evidence="6">
    <location>
        <begin position="289"/>
        <end position="300"/>
    </location>
</feature>
<feature type="region of interest" description="Disordered" evidence="6">
    <location>
        <begin position="365"/>
        <end position="386"/>
    </location>
</feature>
<keyword evidence="4 5" id="KW-0663">Pyridoxal phosphate</keyword>
<proteinExistence type="inferred from homology"/>
<dbReference type="SUPFAM" id="SSF53383">
    <property type="entry name" value="PLP-dependent transferases"/>
    <property type="match status" value="1"/>
</dbReference>
<evidence type="ECO:0000256" key="5">
    <source>
        <dbReference type="RuleBase" id="RU003693"/>
    </source>
</evidence>
<reference evidence="8 9" key="1">
    <citation type="submission" date="2021-12" db="EMBL/GenBank/DDBJ databases">
        <title>High titer production of polyol ester of fatty acids by Rhodotorula paludigena BS15 towards product separation-free biomass refinery.</title>
        <authorList>
            <person name="Mano J."/>
            <person name="Ono H."/>
            <person name="Tanaka T."/>
            <person name="Naito K."/>
            <person name="Sushida H."/>
            <person name="Ike M."/>
            <person name="Tokuyasu K."/>
            <person name="Kitaoka M."/>
        </authorList>
    </citation>
    <scope>NUCLEOTIDE SEQUENCE [LARGE SCALE GENOMIC DNA]</scope>
    <source>
        <strain evidence="8 9">BS15</strain>
    </source>
</reference>
<dbReference type="InterPro" id="IPR001917">
    <property type="entry name" value="Aminotrans_II_pyridoxalP_BS"/>
</dbReference>
<dbReference type="PROSITE" id="PS00599">
    <property type="entry name" value="AA_TRANSFER_CLASS_2"/>
    <property type="match status" value="1"/>
</dbReference>
<comment type="similarity">
    <text evidence="2">Belongs to the class-II pyridoxal-phosphate-dependent aminotransferase family. BioF subfamily.</text>
</comment>
<dbReference type="InterPro" id="IPR004839">
    <property type="entry name" value="Aminotransferase_I/II_large"/>
</dbReference>